<name>A0A382HTX8_9ZZZZ</name>
<evidence type="ECO:0000313" key="1">
    <source>
        <dbReference type="EMBL" id="SVB90357.1"/>
    </source>
</evidence>
<organism evidence="1">
    <name type="scientific">marine metagenome</name>
    <dbReference type="NCBI Taxonomy" id="408172"/>
    <lineage>
        <taxon>unclassified sequences</taxon>
        <taxon>metagenomes</taxon>
        <taxon>ecological metagenomes</taxon>
    </lineage>
</organism>
<accession>A0A382HTX8</accession>
<dbReference type="EMBL" id="UINC01063093">
    <property type="protein sequence ID" value="SVB90357.1"/>
    <property type="molecule type" value="Genomic_DNA"/>
</dbReference>
<dbReference type="AlphaFoldDB" id="A0A382HTX8"/>
<protein>
    <submittedName>
        <fullName evidence="1">Uncharacterized protein</fullName>
    </submittedName>
</protein>
<reference evidence="1" key="1">
    <citation type="submission" date="2018-05" db="EMBL/GenBank/DDBJ databases">
        <authorList>
            <person name="Lanie J.A."/>
            <person name="Ng W.-L."/>
            <person name="Kazmierczak K.M."/>
            <person name="Andrzejewski T.M."/>
            <person name="Davidsen T.M."/>
            <person name="Wayne K.J."/>
            <person name="Tettelin H."/>
            <person name="Glass J.I."/>
            <person name="Rusch D."/>
            <person name="Podicherti R."/>
            <person name="Tsui H.-C.T."/>
            <person name="Winkler M.E."/>
        </authorList>
    </citation>
    <scope>NUCLEOTIDE SEQUENCE</scope>
</reference>
<sequence length="62" mass="7025">LASLIIISVVAAVTIPIDTFKQWNNPGNWISYPKTSVPIWINYFMTQKIPEHLILDNPSTIT</sequence>
<feature type="non-terminal residue" evidence="1">
    <location>
        <position position="1"/>
    </location>
</feature>
<feature type="non-terminal residue" evidence="1">
    <location>
        <position position="62"/>
    </location>
</feature>
<gene>
    <name evidence="1" type="ORF">METZ01_LOCUS243211</name>
</gene>
<proteinExistence type="predicted"/>